<evidence type="ECO:0000313" key="2">
    <source>
        <dbReference type="Proteomes" id="UP001362999"/>
    </source>
</evidence>
<dbReference type="AlphaFoldDB" id="A0AAW0CI31"/>
<sequence length="74" mass="8402">LLRHPHSYHPVFRTRISAPGHENCTLNLHYELPPLILGCFTHAYLYKYAQAGPLNLELPVLSLGEDDSQNSTFL</sequence>
<keyword evidence="2" id="KW-1185">Reference proteome</keyword>
<evidence type="ECO:0000313" key="1">
    <source>
        <dbReference type="EMBL" id="KAK7039635.1"/>
    </source>
</evidence>
<feature type="non-terminal residue" evidence="1">
    <location>
        <position position="74"/>
    </location>
</feature>
<feature type="non-terminal residue" evidence="1">
    <location>
        <position position="1"/>
    </location>
</feature>
<name>A0AAW0CI31_9AGAR</name>
<dbReference type="EMBL" id="JAWWNJ010000016">
    <property type="protein sequence ID" value="KAK7039635.1"/>
    <property type="molecule type" value="Genomic_DNA"/>
</dbReference>
<comment type="caution">
    <text evidence="1">The sequence shown here is derived from an EMBL/GenBank/DDBJ whole genome shotgun (WGS) entry which is preliminary data.</text>
</comment>
<accession>A0AAW0CI31</accession>
<gene>
    <name evidence="1" type="ORF">R3P38DRAFT_2900941</name>
</gene>
<reference evidence="1 2" key="1">
    <citation type="journal article" date="2024" name="J Genomics">
        <title>Draft genome sequencing and assembly of Favolaschia claudopus CIRM-BRFM 2984 isolated from oak limbs.</title>
        <authorList>
            <person name="Navarro D."/>
            <person name="Drula E."/>
            <person name="Chaduli D."/>
            <person name="Cazenave R."/>
            <person name="Ahrendt S."/>
            <person name="Wang J."/>
            <person name="Lipzen A."/>
            <person name="Daum C."/>
            <person name="Barry K."/>
            <person name="Grigoriev I.V."/>
            <person name="Favel A."/>
            <person name="Rosso M.N."/>
            <person name="Martin F."/>
        </authorList>
    </citation>
    <scope>NUCLEOTIDE SEQUENCE [LARGE SCALE GENOMIC DNA]</scope>
    <source>
        <strain evidence="1 2">CIRM-BRFM 2984</strain>
    </source>
</reference>
<proteinExistence type="predicted"/>
<organism evidence="1 2">
    <name type="scientific">Favolaschia claudopus</name>
    <dbReference type="NCBI Taxonomy" id="2862362"/>
    <lineage>
        <taxon>Eukaryota</taxon>
        <taxon>Fungi</taxon>
        <taxon>Dikarya</taxon>
        <taxon>Basidiomycota</taxon>
        <taxon>Agaricomycotina</taxon>
        <taxon>Agaricomycetes</taxon>
        <taxon>Agaricomycetidae</taxon>
        <taxon>Agaricales</taxon>
        <taxon>Marasmiineae</taxon>
        <taxon>Mycenaceae</taxon>
        <taxon>Favolaschia</taxon>
    </lineage>
</organism>
<dbReference type="Proteomes" id="UP001362999">
    <property type="component" value="Unassembled WGS sequence"/>
</dbReference>
<protein>
    <submittedName>
        <fullName evidence="1">Uncharacterized protein</fullName>
    </submittedName>
</protein>